<organism evidence="1 2">
    <name type="scientific">Streptomyces xanthochromogenes</name>
    <dbReference type="NCBI Taxonomy" id="67384"/>
    <lineage>
        <taxon>Bacteria</taxon>
        <taxon>Bacillati</taxon>
        <taxon>Actinomycetota</taxon>
        <taxon>Actinomycetes</taxon>
        <taxon>Kitasatosporales</taxon>
        <taxon>Streptomycetaceae</taxon>
        <taxon>Streptomyces</taxon>
    </lineage>
</organism>
<accession>A0ABQ3AL06</accession>
<dbReference type="EMBL" id="BMUU01000012">
    <property type="protein sequence ID" value="GGY57099.1"/>
    <property type="molecule type" value="Genomic_DNA"/>
</dbReference>
<name>A0ABQ3AL06_9ACTN</name>
<proteinExistence type="predicted"/>
<keyword evidence="2" id="KW-1185">Reference proteome</keyword>
<evidence type="ECO:0000313" key="2">
    <source>
        <dbReference type="Proteomes" id="UP000600946"/>
    </source>
</evidence>
<comment type="caution">
    <text evidence="1">The sequence shown here is derived from an EMBL/GenBank/DDBJ whole genome shotgun (WGS) entry which is preliminary data.</text>
</comment>
<gene>
    <name evidence="1" type="ORF">GCM10010326_59610</name>
</gene>
<sequence>MGAPSESGETLRAGLFMATERISQRLRHRLRGDCLGFRAPSSGTRLCGPKIKKGRRPDLHILGVGICVGLDTVLHDGDTVLHDGDTVLHDGDTVLRELN</sequence>
<reference evidence="2" key="1">
    <citation type="journal article" date="2019" name="Int. J. Syst. Evol. Microbiol.">
        <title>The Global Catalogue of Microorganisms (GCM) 10K type strain sequencing project: providing services to taxonomists for standard genome sequencing and annotation.</title>
        <authorList>
            <consortium name="The Broad Institute Genomics Platform"/>
            <consortium name="The Broad Institute Genome Sequencing Center for Infectious Disease"/>
            <person name="Wu L."/>
            <person name="Ma J."/>
        </authorList>
    </citation>
    <scope>NUCLEOTIDE SEQUENCE [LARGE SCALE GENOMIC DNA]</scope>
    <source>
        <strain evidence="2">JCM 4594</strain>
    </source>
</reference>
<dbReference type="Proteomes" id="UP000600946">
    <property type="component" value="Unassembled WGS sequence"/>
</dbReference>
<protein>
    <submittedName>
        <fullName evidence="1">Uncharacterized protein</fullName>
    </submittedName>
</protein>
<evidence type="ECO:0000313" key="1">
    <source>
        <dbReference type="EMBL" id="GGY57099.1"/>
    </source>
</evidence>